<reference evidence="6 7" key="1">
    <citation type="submission" date="2014-06" db="EMBL/GenBank/DDBJ databases">
        <title>Shewanella sp. YQH10.</title>
        <authorList>
            <person name="Liu Y."/>
            <person name="Zeng R."/>
        </authorList>
    </citation>
    <scope>NUCLEOTIDE SEQUENCE [LARGE SCALE GENOMIC DNA]</scope>
    <source>
        <strain evidence="6 7">YQH10</strain>
    </source>
</reference>
<evidence type="ECO:0000256" key="3">
    <source>
        <dbReference type="ARBA" id="ARBA00023163"/>
    </source>
</evidence>
<dbReference type="InterPro" id="IPR050109">
    <property type="entry name" value="HTH-type_TetR-like_transc_reg"/>
</dbReference>
<accession>A0A094JYL2</accession>
<organism evidence="6 7">
    <name type="scientific">Shewanella mangrovi</name>
    <dbReference type="NCBI Taxonomy" id="1515746"/>
    <lineage>
        <taxon>Bacteria</taxon>
        <taxon>Pseudomonadati</taxon>
        <taxon>Pseudomonadota</taxon>
        <taxon>Gammaproteobacteria</taxon>
        <taxon>Alteromonadales</taxon>
        <taxon>Shewanellaceae</taxon>
        <taxon>Shewanella</taxon>
    </lineage>
</organism>
<evidence type="ECO:0000313" key="6">
    <source>
        <dbReference type="EMBL" id="KFZ37511.1"/>
    </source>
</evidence>
<feature type="DNA-binding region" description="H-T-H motif" evidence="4">
    <location>
        <begin position="29"/>
        <end position="48"/>
    </location>
</feature>
<dbReference type="SUPFAM" id="SSF46689">
    <property type="entry name" value="Homeodomain-like"/>
    <property type="match status" value="1"/>
</dbReference>
<gene>
    <name evidence="6" type="ORF">HR45_10915</name>
</gene>
<feature type="domain" description="HTH tetR-type" evidence="5">
    <location>
        <begin position="6"/>
        <end position="66"/>
    </location>
</feature>
<comment type="caution">
    <text evidence="6">The sequence shown here is derived from an EMBL/GenBank/DDBJ whole genome shotgun (WGS) entry which is preliminary data.</text>
</comment>
<dbReference type="Pfam" id="PF00440">
    <property type="entry name" value="TetR_N"/>
    <property type="match status" value="1"/>
</dbReference>
<evidence type="ECO:0000313" key="7">
    <source>
        <dbReference type="Proteomes" id="UP000029264"/>
    </source>
</evidence>
<dbReference type="AlphaFoldDB" id="A0A094JYL2"/>
<dbReference type="Pfam" id="PF14246">
    <property type="entry name" value="TetR_C_7"/>
    <property type="match status" value="1"/>
</dbReference>
<dbReference type="InterPro" id="IPR036271">
    <property type="entry name" value="Tet_transcr_reg_TetR-rel_C_sf"/>
</dbReference>
<dbReference type="PANTHER" id="PTHR30055:SF119">
    <property type="entry name" value="NALC"/>
    <property type="match status" value="1"/>
</dbReference>
<dbReference type="PRINTS" id="PR00455">
    <property type="entry name" value="HTHTETR"/>
</dbReference>
<dbReference type="Proteomes" id="UP000029264">
    <property type="component" value="Unassembled WGS sequence"/>
</dbReference>
<evidence type="ECO:0000256" key="1">
    <source>
        <dbReference type="ARBA" id="ARBA00023015"/>
    </source>
</evidence>
<dbReference type="FunFam" id="1.10.10.60:FF:000141">
    <property type="entry name" value="TetR family transcriptional regulator"/>
    <property type="match status" value="1"/>
</dbReference>
<keyword evidence="7" id="KW-1185">Reference proteome</keyword>
<dbReference type="PROSITE" id="PS50977">
    <property type="entry name" value="HTH_TETR_2"/>
    <property type="match status" value="1"/>
</dbReference>
<dbReference type="InterPro" id="IPR039536">
    <property type="entry name" value="TetR_C_Proteobacteria"/>
</dbReference>
<dbReference type="GO" id="GO:0003700">
    <property type="term" value="F:DNA-binding transcription factor activity"/>
    <property type="evidence" value="ECO:0007669"/>
    <property type="project" value="TreeGrafter"/>
</dbReference>
<proteinExistence type="predicted"/>
<keyword evidence="3" id="KW-0804">Transcription</keyword>
<protein>
    <submittedName>
        <fullName evidence="6">TetR family transcriptional regulator</fullName>
    </submittedName>
</protein>
<dbReference type="OrthoDB" id="270177at2"/>
<evidence type="ECO:0000256" key="4">
    <source>
        <dbReference type="PROSITE-ProRule" id="PRU00335"/>
    </source>
</evidence>
<dbReference type="eggNOG" id="COG1309">
    <property type="taxonomic scope" value="Bacteria"/>
</dbReference>
<dbReference type="SUPFAM" id="SSF48498">
    <property type="entry name" value="Tetracyclin repressor-like, C-terminal domain"/>
    <property type="match status" value="1"/>
</dbReference>
<name>A0A094JYL2_9GAMM</name>
<dbReference type="RefSeq" id="WP_037442722.1">
    <property type="nucleotide sequence ID" value="NZ_JPEO01000006.1"/>
</dbReference>
<sequence length="199" mass="22415">MRVKTEKKRLAIIEIAKEAFFSQGFEKTSMSYISQQLGGSKATLYNYFSSKDEIFYAVMESSATELIANAFNSLNNAKEIRASLIAFGINYLDLILTPEIMAIQRMVMAEAGKSDLGKKFYAKGPKRGWDEVSKFLTLRIESKELRADIQPWHAAMQLKGLLEAELVMPYSLGAIDKPTAKQIRDIVERAIDAFLTLNQ</sequence>
<keyword evidence="2 4" id="KW-0238">DNA-binding</keyword>
<dbReference type="InterPro" id="IPR009057">
    <property type="entry name" value="Homeodomain-like_sf"/>
</dbReference>
<dbReference type="EMBL" id="JPEO01000006">
    <property type="protein sequence ID" value="KFZ37511.1"/>
    <property type="molecule type" value="Genomic_DNA"/>
</dbReference>
<evidence type="ECO:0000256" key="2">
    <source>
        <dbReference type="ARBA" id="ARBA00023125"/>
    </source>
</evidence>
<evidence type="ECO:0000259" key="5">
    <source>
        <dbReference type="PROSITE" id="PS50977"/>
    </source>
</evidence>
<dbReference type="Gene3D" id="1.10.357.10">
    <property type="entry name" value="Tetracycline Repressor, domain 2"/>
    <property type="match status" value="1"/>
</dbReference>
<dbReference type="PANTHER" id="PTHR30055">
    <property type="entry name" value="HTH-TYPE TRANSCRIPTIONAL REGULATOR RUTR"/>
    <property type="match status" value="1"/>
</dbReference>
<dbReference type="STRING" id="1515746.HR45_10915"/>
<keyword evidence="1" id="KW-0805">Transcription regulation</keyword>
<dbReference type="InterPro" id="IPR001647">
    <property type="entry name" value="HTH_TetR"/>
</dbReference>
<dbReference type="Gene3D" id="1.10.10.60">
    <property type="entry name" value="Homeodomain-like"/>
    <property type="match status" value="1"/>
</dbReference>
<dbReference type="GO" id="GO:0000976">
    <property type="term" value="F:transcription cis-regulatory region binding"/>
    <property type="evidence" value="ECO:0007669"/>
    <property type="project" value="TreeGrafter"/>
</dbReference>